<name>A0A158F7H8_9BURK</name>
<organism evidence="1 2">
    <name type="scientific">Caballeronia choica</name>
    <dbReference type="NCBI Taxonomy" id="326476"/>
    <lineage>
        <taxon>Bacteria</taxon>
        <taxon>Pseudomonadati</taxon>
        <taxon>Pseudomonadota</taxon>
        <taxon>Betaproteobacteria</taxon>
        <taxon>Burkholderiales</taxon>
        <taxon>Burkholderiaceae</taxon>
        <taxon>Caballeronia</taxon>
    </lineage>
</organism>
<reference evidence="1" key="1">
    <citation type="submission" date="2016-01" db="EMBL/GenBank/DDBJ databases">
        <authorList>
            <person name="Peeters C."/>
        </authorList>
    </citation>
    <scope>NUCLEOTIDE SEQUENCE [LARGE SCALE GENOMIC DNA]</scope>
    <source>
        <strain evidence="1">LMG 22940</strain>
    </source>
</reference>
<keyword evidence="2" id="KW-1185">Reference proteome</keyword>
<protein>
    <submittedName>
        <fullName evidence="1">Uncharacterized protein</fullName>
    </submittedName>
</protein>
<proteinExistence type="predicted"/>
<evidence type="ECO:0000313" key="1">
    <source>
        <dbReference type="EMBL" id="SAL14990.1"/>
    </source>
</evidence>
<dbReference type="RefSeq" id="WP_160109941.1">
    <property type="nucleotide sequence ID" value="NZ_FCON02000002.1"/>
</dbReference>
<evidence type="ECO:0000313" key="2">
    <source>
        <dbReference type="Proteomes" id="UP000054770"/>
    </source>
</evidence>
<sequence length="52" mass="5424">MAPGTELSCAMRVGDALMTSEATSMIDFVRVRLTSGASGGRAMTPEFAGNRD</sequence>
<dbReference type="AlphaFoldDB" id="A0A158F7H8"/>
<dbReference type="EMBL" id="FCON02000002">
    <property type="protein sequence ID" value="SAL14990.1"/>
    <property type="molecule type" value="Genomic_DNA"/>
</dbReference>
<accession>A0A158F7H8</accession>
<gene>
    <name evidence="1" type="ORF">AWB68_00305</name>
</gene>
<comment type="caution">
    <text evidence="1">The sequence shown here is derived from an EMBL/GenBank/DDBJ whole genome shotgun (WGS) entry which is preliminary data.</text>
</comment>
<dbReference type="Proteomes" id="UP000054770">
    <property type="component" value="Unassembled WGS sequence"/>
</dbReference>